<dbReference type="GO" id="GO:0005886">
    <property type="term" value="C:plasma membrane"/>
    <property type="evidence" value="ECO:0007669"/>
    <property type="project" value="TreeGrafter"/>
</dbReference>
<feature type="transmembrane region" description="Helical" evidence="1">
    <location>
        <begin position="249"/>
        <end position="270"/>
    </location>
</feature>
<keyword evidence="1" id="KW-0472">Membrane</keyword>
<accession>A0AAV5G1I0</accession>
<feature type="transmembrane region" description="Helical" evidence="1">
    <location>
        <begin position="99"/>
        <end position="129"/>
    </location>
</feature>
<protein>
    <submittedName>
        <fullName evidence="2">Citrate transporter</fullName>
    </submittedName>
</protein>
<keyword evidence="1" id="KW-1133">Transmembrane helix</keyword>
<dbReference type="EMBL" id="BQKK01000001">
    <property type="protein sequence ID" value="GJN41909.1"/>
    <property type="molecule type" value="Genomic_DNA"/>
</dbReference>
<organism evidence="2 3">
    <name type="scientific">Corynebacterium ammoniagenes</name>
    <name type="common">Brevibacterium ammoniagenes</name>
    <dbReference type="NCBI Taxonomy" id="1697"/>
    <lineage>
        <taxon>Bacteria</taxon>
        <taxon>Bacillati</taxon>
        <taxon>Actinomycetota</taxon>
        <taxon>Actinomycetes</taxon>
        <taxon>Mycobacteriales</taxon>
        <taxon>Corynebacteriaceae</taxon>
        <taxon>Corynebacterium</taxon>
    </lineage>
</organism>
<evidence type="ECO:0000256" key="1">
    <source>
        <dbReference type="SAM" id="Phobius"/>
    </source>
</evidence>
<evidence type="ECO:0000313" key="2">
    <source>
        <dbReference type="EMBL" id="GJN41909.1"/>
    </source>
</evidence>
<sequence length="478" mass="50656">MIIAFIGVLISLAFLIIFAYRGHSVVVVAPFAALIAVVFSGQPILASYTQIFMPALGNFIVQYFPLFLFGAIFGYLMTSTGLARYLAKGITTLFGPKRAMFSTIVATALLTYGGVSAWVVAFTIVPIATALFKEARIPKRLMPAAIALGTITFALAALPGSPQVHNAIPTSYFGTNVYAAPFFGLGAAAVMLASGTAWLQYRVKQIHKTGEEFLPLDTKPEISSTSTGDEQLSEAPALKTDPSIRVQGLLGLIPILVVIIVNFSFVFYFADEMDTSYLSEEKFGATDIQSLTGIWGPTLSLALAILVMVLMFPQRARQSVKEFSAGAKNAILPCFTTASEVGFGAVIASLAVFAVVQENMLGVSDNALVVSTVSTAVISGITGSSSGGLSITMETMGEQLAQLAAEQNISMELMHRVTAMASVSFDSMPHNGAVLTMLIVCGMSHRQSYKDIAVVTIAIPLITLLLFLGLNAIIPGLS</sequence>
<keyword evidence="1" id="KW-0812">Transmembrane</keyword>
<evidence type="ECO:0000313" key="3">
    <source>
        <dbReference type="Proteomes" id="UP001054925"/>
    </source>
</evidence>
<gene>
    <name evidence="2" type="ORF">CAT723_03880</name>
</gene>
<reference evidence="2" key="1">
    <citation type="submission" date="2021-12" db="EMBL/GenBank/DDBJ databases">
        <title>Draft genome sequence of Corynebacterium ammoniagenes strain T-723.</title>
        <authorList>
            <person name="Matsuzawa M."/>
            <person name="Hiratani M."/>
            <person name="Abe I."/>
            <person name="Tsuji Y."/>
            <person name="Nakamura J."/>
        </authorList>
    </citation>
    <scope>NUCLEOTIDE SEQUENCE</scope>
    <source>
        <strain evidence="2">T-723</strain>
    </source>
</reference>
<feature type="transmembrane region" description="Helical" evidence="1">
    <location>
        <begin position="290"/>
        <end position="312"/>
    </location>
</feature>
<comment type="caution">
    <text evidence="2">The sequence shown here is derived from an EMBL/GenBank/DDBJ whole genome shotgun (WGS) entry which is preliminary data.</text>
</comment>
<dbReference type="AlphaFoldDB" id="A0AAV5G1I0"/>
<feature type="transmembrane region" description="Helical" evidence="1">
    <location>
        <begin position="141"/>
        <end position="158"/>
    </location>
</feature>
<dbReference type="PANTHER" id="PTHR30354">
    <property type="entry name" value="GNT FAMILY GLUCONATE TRANSPORTER"/>
    <property type="match status" value="1"/>
</dbReference>
<feature type="transmembrane region" description="Helical" evidence="1">
    <location>
        <begin position="368"/>
        <end position="391"/>
    </location>
</feature>
<feature type="transmembrane region" description="Helical" evidence="1">
    <location>
        <begin position="29"/>
        <end position="51"/>
    </location>
</feature>
<dbReference type="Proteomes" id="UP001054925">
    <property type="component" value="Unassembled WGS sequence"/>
</dbReference>
<dbReference type="RefSeq" id="WP_236163514.1">
    <property type="nucleotide sequence ID" value="NZ_BQKK01000001.1"/>
</dbReference>
<feature type="transmembrane region" description="Helical" evidence="1">
    <location>
        <begin position="178"/>
        <end position="199"/>
    </location>
</feature>
<dbReference type="InterPro" id="IPR003474">
    <property type="entry name" value="Glcn_transporter"/>
</dbReference>
<dbReference type="PANTHER" id="PTHR30354:SF7">
    <property type="entry name" value="BLL7963 PROTEIN"/>
    <property type="match status" value="1"/>
</dbReference>
<dbReference type="GO" id="GO:0015128">
    <property type="term" value="F:gluconate transmembrane transporter activity"/>
    <property type="evidence" value="ECO:0007669"/>
    <property type="project" value="InterPro"/>
</dbReference>
<feature type="transmembrane region" description="Helical" evidence="1">
    <location>
        <begin position="452"/>
        <end position="474"/>
    </location>
</feature>
<feature type="transmembrane region" description="Helical" evidence="1">
    <location>
        <begin position="63"/>
        <end position="87"/>
    </location>
</feature>
<feature type="transmembrane region" description="Helical" evidence="1">
    <location>
        <begin position="332"/>
        <end position="356"/>
    </location>
</feature>
<proteinExistence type="predicted"/>
<name>A0AAV5G1I0_CORAM</name>